<feature type="transmembrane region" description="Helical" evidence="10">
    <location>
        <begin position="568"/>
        <end position="591"/>
    </location>
</feature>
<evidence type="ECO:0000256" key="8">
    <source>
        <dbReference type="ARBA" id="ARBA00022989"/>
    </source>
</evidence>
<dbReference type="Gene3D" id="3.40.50.1000">
    <property type="entry name" value="HAD superfamily/HAD-like"/>
    <property type="match status" value="1"/>
</dbReference>
<dbReference type="Gene3D" id="3.30.70.100">
    <property type="match status" value="1"/>
</dbReference>
<dbReference type="SUPFAM" id="SSF56784">
    <property type="entry name" value="HAD-like"/>
    <property type="match status" value="1"/>
</dbReference>
<dbReference type="SUPFAM" id="SSF55008">
    <property type="entry name" value="HMA, heavy metal-associated domain"/>
    <property type="match status" value="1"/>
</dbReference>
<dbReference type="OrthoDB" id="432719at2759"/>
<keyword evidence="6 10" id="KW-0067">ATP-binding</keyword>
<name>G8JWA9_ERECY</name>
<evidence type="ECO:0000313" key="12">
    <source>
        <dbReference type="EMBL" id="AET41124.1"/>
    </source>
</evidence>
<proteinExistence type="inferred from homology"/>
<evidence type="ECO:0000256" key="7">
    <source>
        <dbReference type="ARBA" id="ARBA00022967"/>
    </source>
</evidence>
<dbReference type="GO" id="GO:0005524">
    <property type="term" value="F:ATP binding"/>
    <property type="evidence" value="ECO:0007669"/>
    <property type="project" value="UniProtKB-UniRule"/>
</dbReference>
<dbReference type="PROSITE" id="PS00154">
    <property type="entry name" value="ATPASE_E1_E2"/>
    <property type="match status" value="1"/>
</dbReference>
<accession>G8JWA9</accession>
<comment type="subcellular location">
    <subcellularLocation>
        <location evidence="1">Membrane</location>
        <topology evidence="1">Multi-pass membrane protein</topology>
    </subcellularLocation>
</comment>
<keyword evidence="13" id="KW-1185">Reference proteome</keyword>
<dbReference type="Pfam" id="PF00403">
    <property type="entry name" value="HMA"/>
    <property type="match status" value="1"/>
</dbReference>
<dbReference type="NCBIfam" id="TIGR01525">
    <property type="entry name" value="ATPase-IB_hvy"/>
    <property type="match status" value="1"/>
</dbReference>
<evidence type="ECO:0000256" key="1">
    <source>
        <dbReference type="ARBA" id="ARBA00004141"/>
    </source>
</evidence>
<dbReference type="Pfam" id="PF00702">
    <property type="entry name" value="Hydrolase"/>
    <property type="match status" value="1"/>
</dbReference>
<dbReference type="GeneID" id="11471318"/>
<dbReference type="InParanoid" id="G8JWA9"/>
<dbReference type="SFLD" id="SFLDF00027">
    <property type="entry name" value="p-type_atpase"/>
    <property type="match status" value="1"/>
</dbReference>
<organism evidence="12 13">
    <name type="scientific">Eremothecium cymbalariae (strain CBS 270.75 / DBVPG 7215 / KCTC 17166 / NRRL Y-17582)</name>
    <name type="common">Yeast</name>
    <dbReference type="NCBI Taxonomy" id="931890"/>
    <lineage>
        <taxon>Eukaryota</taxon>
        <taxon>Fungi</taxon>
        <taxon>Dikarya</taxon>
        <taxon>Ascomycota</taxon>
        <taxon>Saccharomycotina</taxon>
        <taxon>Saccharomycetes</taxon>
        <taxon>Saccharomycetales</taxon>
        <taxon>Saccharomycetaceae</taxon>
        <taxon>Eremothecium</taxon>
    </lineage>
</organism>
<keyword evidence="9 10" id="KW-0472">Membrane</keyword>
<dbReference type="GO" id="GO:0055070">
    <property type="term" value="P:copper ion homeostasis"/>
    <property type="evidence" value="ECO:0007669"/>
    <property type="project" value="TreeGrafter"/>
</dbReference>
<dbReference type="GO" id="GO:0016887">
    <property type="term" value="F:ATP hydrolysis activity"/>
    <property type="evidence" value="ECO:0007669"/>
    <property type="project" value="InterPro"/>
</dbReference>
<dbReference type="InterPro" id="IPR023298">
    <property type="entry name" value="ATPase_P-typ_TM_dom_sf"/>
</dbReference>
<dbReference type="InterPro" id="IPR018303">
    <property type="entry name" value="ATPase_P-typ_P_site"/>
</dbReference>
<dbReference type="SUPFAM" id="SSF81653">
    <property type="entry name" value="Calcium ATPase, transduction domain A"/>
    <property type="match status" value="1"/>
</dbReference>
<reference evidence="13" key="1">
    <citation type="journal article" date="2012" name="G3 (Bethesda)">
        <title>Pichia sorbitophila, an interspecies yeast hybrid reveals early steps of genome resolution following polyploidization.</title>
        <authorList>
            <person name="Leh Louis V."/>
            <person name="Despons L."/>
            <person name="Friedrich A."/>
            <person name="Martin T."/>
            <person name="Durrens P."/>
            <person name="Casaregola S."/>
            <person name="Neuveglise C."/>
            <person name="Fairhead C."/>
            <person name="Marck C."/>
            <person name="Cruz J.A."/>
            <person name="Straub M.L."/>
            <person name="Kugler V."/>
            <person name="Sacerdot C."/>
            <person name="Uzunov Z."/>
            <person name="Thierry A."/>
            <person name="Weiss S."/>
            <person name="Bleykasten C."/>
            <person name="De Montigny J."/>
            <person name="Jacques N."/>
            <person name="Jung P."/>
            <person name="Lemaire M."/>
            <person name="Mallet S."/>
            <person name="Morel G."/>
            <person name="Richard G.F."/>
            <person name="Sarkar A."/>
            <person name="Savel G."/>
            <person name="Schacherer J."/>
            <person name="Seret M.L."/>
            <person name="Talla E."/>
            <person name="Samson G."/>
            <person name="Jubin C."/>
            <person name="Poulain J."/>
            <person name="Vacherie B."/>
            <person name="Barbe V."/>
            <person name="Pelletier E."/>
            <person name="Sherman D.J."/>
            <person name="Westhof E."/>
            <person name="Weissenbach J."/>
            <person name="Baret P.V."/>
            <person name="Wincker P."/>
            <person name="Gaillardin C."/>
            <person name="Dujon B."/>
            <person name="Souciet J.L."/>
        </authorList>
    </citation>
    <scope>NUCLEOTIDE SEQUENCE [LARGE SCALE GENOMIC DNA]</scope>
    <source>
        <strain evidence="13">CBS 270.75 / DBVPG 7215 / KCTC 17166 / NRRL Y-17582</strain>
    </source>
</reference>
<feature type="transmembrane region" description="Helical" evidence="10">
    <location>
        <begin position="761"/>
        <end position="784"/>
    </location>
</feature>
<keyword evidence="3 10" id="KW-0812">Transmembrane</keyword>
<keyword evidence="8 10" id="KW-1133">Transmembrane helix</keyword>
<dbReference type="SUPFAM" id="SSF81660">
    <property type="entry name" value="Metal cation-transporting ATPase, ATP-binding domain N"/>
    <property type="match status" value="1"/>
</dbReference>
<dbReference type="Gene3D" id="3.40.1110.10">
    <property type="entry name" value="Calcium-transporting ATPase, cytoplasmic domain N"/>
    <property type="match status" value="1"/>
</dbReference>
<evidence type="ECO:0000256" key="2">
    <source>
        <dbReference type="ARBA" id="ARBA00006024"/>
    </source>
</evidence>
<dbReference type="SFLD" id="SFLDG00002">
    <property type="entry name" value="C1.7:_P-type_atpase_like"/>
    <property type="match status" value="1"/>
</dbReference>
<feature type="transmembrane region" description="Helical" evidence="10">
    <location>
        <begin position="804"/>
        <end position="832"/>
    </location>
</feature>
<dbReference type="GO" id="GO:0005507">
    <property type="term" value="F:copper ion binding"/>
    <property type="evidence" value="ECO:0007669"/>
    <property type="project" value="TreeGrafter"/>
</dbReference>
<dbReference type="InterPro" id="IPR036412">
    <property type="entry name" value="HAD-like_sf"/>
</dbReference>
<dbReference type="InterPro" id="IPR001757">
    <property type="entry name" value="P_typ_ATPase"/>
</dbReference>
<evidence type="ECO:0000256" key="3">
    <source>
        <dbReference type="ARBA" id="ARBA00022692"/>
    </source>
</evidence>
<dbReference type="InterPro" id="IPR059000">
    <property type="entry name" value="ATPase_P-type_domA"/>
</dbReference>
<dbReference type="InterPro" id="IPR023299">
    <property type="entry name" value="ATPase_P-typ_cyto_dom_N"/>
</dbReference>
<protein>
    <recommendedName>
        <fullName evidence="11">HMA domain-containing protein</fullName>
    </recommendedName>
</protein>
<keyword evidence="5 10" id="KW-0547">Nucleotide-binding</keyword>
<dbReference type="KEGG" id="erc:Ecym_7286"/>
<dbReference type="GO" id="GO:0016020">
    <property type="term" value="C:membrane"/>
    <property type="evidence" value="ECO:0007669"/>
    <property type="project" value="UniProtKB-SubCell"/>
</dbReference>
<dbReference type="NCBIfam" id="TIGR01494">
    <property type="entry name" value="ATPase_P-type"/>
    <property type="match status" value="2"/>
</dbReference>
<feature type="transmembrane region" description="Helical" evidence="10">
    <location>
        <begin position="1157"/>
        <end position="1178"/>
    </location>
</feature>
<dbReference type="CDD" id="cd00371">
    <property type="entry name" value="HMA"/>
    <property type="match status" value="1"/>
</dbReference>
<evidence type="ECO:0000256" key="5">
    <source>
        <dbReference type="ARBA" id="ARBA00022741"/>
    </source>
</evidence>
<feature type="transmembrane region" description="Helical" evidence="10">
    <location>
        <begin position="597"/>
        <end position="618"/>
    </location>
</feature>
<dbReference type="InterPro" id="IPR044492">
    <property type="entry name" value="P_typ_ATPase_HD_dom"/>
</dbReference>
<dbReference type="Pfam" id="PF00122">
    <property type="entry name" value="E1-E2_ATPase"/>
    <property type="match status" value="1"/>
</dbReference>
<feature type="transmembrane region" description="Helical" evidence="10">
    <location>
        <begin position="1184"/>
        <end position="1206"/>
    </location>
</feature>
<dbReference type="FunFam" id="2.70.150.10:FF:000068">
    <property type="entry name" value="Copper resistance-associated P-type ATPase"/>
    <property type="match status" value="1"/>
</dbReference>
<keyword evidence="4 10" id="KW-0479">Metal-binding</keyword>
<dbReference type="PANTHER" id="PTHR43520:SF32">
    <property type="entry name" value="COPPER RESISTANCE P-TYPE ATPASE (EUROFUNG)"/>
    <property type="match status" value="1"/>
</dbReference>
<dbReference type="InterPro" id="IPR017969">
    <property type="entry name" value="Heavy-metal-associated_CS"/>
</dbReference>
<dbReference type="PANTHER" id="PTHR43520">
    <property type="entry name" value="ATP7, ISOFORM B"/>
    <property type="match status" value="1"/>
</dbReference>
<dbReference type="PRINTS" id="PR00119">
    <property type="entry name" value="CATATPASE"/>
</dbReference>
<feature type="transmembrane region" description="Helical" evidence="10">
    <location>
        <begin position="516"/>
        <end position="534"/>
    </location>
</feature>
<dbReference type="InterPro" id="IPR006121">
    <property type="entry name" value="HMA_dom"/>
</dbReference>
<feature type="domain" description="HMA" evidence="11">
    <location>
        <begin position="286"/>
        <end position="353"/>
    </location>
</feature>
<dbReference type="HOGENOM" id="CLU_001771_0_2_1"/>
<feature type="transmembrane region" description="Helical" evidence="10">
    <location>
        <begin position="476"/>
        <end position="496"/>
    </location>
</feature>
<dbReference type="InterPro" id="IPR008250">
    <property type="entry name" value="ATPase_P-typ_transduc_dom_A_sf"/>
</dbReference>
<sequence>MFILNIRIGNLHCEQCELWTKKVLARYFDFPDDIYTGSVNEYKYRGTNGGYWNLFPFFAGRWGLVKLKVIRWDLDRSKGLISIMLSAASTNNNSDTEKSSPCSVDLLSTNSEEKLTRSLQKTIWQDLTDIGFEVNDIYMNSDLELNVQEKRQWNLPPWLNKFKPSKRRHRKHVANCKSCQNEKEKGSGELSADVLKGAHPVRYQVTIQFSGLANNEDCTRVTTAIENIVPRVEDVSSPCSIDLDSNTGTVIIPNKQLVQRLIDVTRDSGFGAQLVEVLPITTETKYKIKVGLGGITCASCVSAIQNVVGDIKFIVDVAVNVVSKTGIFISDRADRDAIATLKLSIEDCGYEFELMGAPEVIDHTSSHNHSRTVMLKVDGMYCPRCPEKVLLALRTYGGPELVVKNSITLNDPCIKFTYIPNVEQGITIRGIIDEVAKLISAENTTKVSVSIVAEESLNEHLENMSKRETSKIIKRIIFTGVIAIPTFVLGIVGMSLVPKDSGFRMWLDEPIWVGNVSRAVWILFILSTPVYFFVADTFHRKAIKDVSLLWRQRTNWSRRLFRFGSMNLLMSLGTTVAYFASIALLIISAMAERKEQHMGYTATYFDSVVFLTFFLFIGKLLEAFSKRKTTDAINALGSLKQQTATLLDKVGENSFGKDRTIDVKYLEIGDYIKIVSGQSPPVDCIIIRGESQFDESSLTGESMPVLHIIGDQVHAGTVNVGINAIIAKVSAVDGDSLLDHIIRTVCDGQLKRAPIERISEVLTGYFVPIIVILAIITWIVWLSLGLSGKLPQHYLDNDIGGWPLWSLEFAIAVFVIACPCGIGLAAPTALFVGAGLAAKYGILSSGGSTAFQVASKVSVVCFDKTGTLTVGHDPKVTNYSIHLNLQIRTIAIQLARDLASNSKHPISLAVKNFISLKFSNHLSTVKVPECEEIPGRGLRGAIVVDDSGNDPLWNKLKPESVIMGNEKFLSDNNCHLNSTQLKMLAKWKSEGKSIMITAIKCPRYFHSDSYVPVLLMAVRDALRPEAQAVIKRLQDEGIICWMISGDNTQTASAVAKELNIDNVVAEVLPDEKADKIRWIQQSCMVPGAPTVVAMVGDGINDAPALATADVGIALASSSDVATISSDFVIISPMRPLASLLILLQLSKKVIRRVRINFAWALIYNIICIPIAAGVIYPYKRSKLSPVWASAAMAASSISVVLSSMALRFFKPTSLKAGGIAHTAPPAVDAMEERFPHD</sequence>
<dbReference type="RefSeq" id="XP_003647941.1">
    <property type="nucleotide sequence ID" value="XM_003647893.1"/>
</dbReference>
<comment type="similarity">
    <text evidence="2 10">Belongs to the cation transport ATPase (P-type) (TC 3.A.3) family. Type IB subfamily.</text>
</comment>
<dbReference type="EMBL" id="CP002503">
    <property type="protein sequence ID" value="AET41124.1"/>
    <property type="molecule type" value="Genomic_DNA"/>
</dbReference>
<dbReference type="AlphaFoldDB" id="G8JWA9"/>
<dbReference type="InterPro" id="IPR027256">
    <property type="entry name" value="P-typ_ATPase_IB"/>
</dbReference>
<dbReference type="InterPro" id="IPR036163">
    <property type="entry name" value="HMA_dom_sf"/>
</dbReference>
<dbReference type="STRING" id="931890.G8JWA9"/>
<dbReference type="SUPFAM" id="SSF81665">
    <property type="entry name" value="Calcium ATPase, transmembrane domain M"/>
    <property type="match status" value="1"/>
</dbReference>
<dbReference type="InterPro" id="IPR023214">
    <property type="entry name" value="HAD_sf"/>
</dbReference>
<keyword evidence="7" id="KW-1278">Translocase</keyword>
<evidence type="ECO:0000256" key="4">
    <source>
        <dbReference type="ARBA" id="ARBA00022723"/>
    </source>
</evidence>
<dbReference type="Proteomes" id="UP000006790">
    <property type="component" value="Chromosome 7"/>
</dbReference>
<gene>
    <name evidence="12" type="ordered locus">Ecym_7286</name>
</gene>
<evidence type="ECO:0000313" key="13">
    <source>
        <dbReference type="Proteomes" id="UP000006790"/>
    </source>
</evidence>
<dbReference type="PROSITE" id="PS01047">
    <property type="entry name" value="HMA_1"/>
    <property type="match status" value="1"/>
</dbReference>
<dbReference type="PROSITE" id="PS50846">
    <property type="entry name" value="HMA_2"/>
    <property type="match status" value="1"/>
</dbReference>
<evidence type="ECO:0000256" key="9">
    <source>
        <dbReference type="ARBA" id="ARBA00023136"/>
    </source>
</evidence>
<evidence type="ECO:0000259" key="11">
    <source>
        <dbReference type="PROSITE" id="PS50846"/>
    </source>
</evidence>
<dbReference type="GO" id="GO:0043682">
    <property type="term" value="F:P-type divalent copper transporter activity"/>
    <property type="evidence" value="ECO:0007669"/>
    <property type="project" value="TreeGrafter"/>
</dbReference>
<dbReference type="eggNOG" id="KOG0207">
    <property type="taxonomic scope" value="Eukaryota"/>
</dbReference>
<dbReference type="Gene3D" id="2.70.150.10">
    <property type="entry name" value="Calcium-transporting ATPase, cytoplasmic transduction domain A"/>
    <property type="match status" value="1"/>
</dbReference>
<evidence type="ECO:0000256" key="10">
    <source>
        <dbReference type="RuleBase" id="RU362081"/>
    </source>
</evidence>
<evidence type="ECO:0000256" key="6">
    <source>
        <dbReference type="ARBA" id="ARBA00022840"/>
    </source>
</evidence>
<dbReference type="SFLD" id="SFLDS00003">
    <property type="entry name" value="Haloacid_Dehalogenase"/>
    <property type="match status" value="1"/>
</dbReference>
<dbReference type="OMA" id="DVIRVPH"/>